<dbReference type="EMBL" id="JAGXEW010000026">
    <property type="protein sequence ID" value="KAK1156924.1"/>
    <property type="molecule type" value="Genomic_DNA"/>
</dbReference>
<keyword evidence="3" id="KW-1185">Reference proteome</keyword>
<sequence length="67" mass="7127">QSEGMETDGFQADTEEDEDDPDCVIVQNTDSKQGCADSVQMEVASSSPSPAASQPLCLQNLNQAFLC</sequence>
<proteinExistence type="predicted"/>
<gene>
    <name evidence="2" type="ORF">AOXY_G24470</name>
</gene>
<comment type="caution">
    <text evidence="2">The sequence shown here is derived from an EMBL/GenBank/DDBJ whole genome shotgun (WGS) entry which is preliminary data.</text>
</comment>
<organism evidence="2 3">
    <name type="scientific">Acipenser oxyrinchus oxyrinchus</name>
    <dbReference type="NCBI Taxonomy" id="40147"/>
    <lineage>
        <taxon>Eukaryota</taxon>
        <taxon>Metazoa</taxon>
        <taxon>Chordata</taxon>
        <taxon>Craniata</taxon>
        <taxon>Vertebrata</taxon>
        <taxon>Euteleostomi</taxon>
        <taxon>Actinopterygii</taxon>
        <taxon>Chondrostei</taxon>
        <taxon>Acipenseriformes</taxon>
        <taxon>Acipenseridae</taxon>
        <taxon>Acipenser</taxon>
    </lineage>
</organism>
<dbReference type="Proteomes" id="UP001230051">
    <property type="component" value="Unassembled WGS sequence"/>
</dbReference>
<feature type="compositionally biased region" description="Acidic residues" evidence="1">
    <location>
        <begin position="13"/>
        <end position="22"/>
    </location>
</feature>
<evidence type="ECO:0000313" key="2">
    <source>
        <dbReference type="EMBL" id="KAK1156924.1"/>
    </source>
</evidence>
<name>A0AAD8CTJ3_ACIOX</name>
<protein>
    <submittedName>
        <fullName evidence="2">Chromatin assembly factor 1 subunit A isoform X1</fullName>
    </submittedName>
</protein>
<accession>A0AAD8CTJ3</accession>
<feature type="region of interest" description="Disordered" evidence="1">
    <location>
        <begin position="1"/>
        <end position="22"/>
    </location>
</feature>
<reference evidence="2" key="1">
    <citation type="submission" date="2022-02" db="EMBL/GenBank/DDBJ databases">
        <title>Atlantic sturgeon de novo genome assembly.</title>
        <authorList>
            <person name="Stock M."/>
            <person name="Klopp C."/>
            <person name="Guiguen Y."/>
            <person name="Cabau C."/>
            <person name="Parinello H."/>
            <person name="Santidrian Yebra-Pimentel E."/>
            <person name="Kuhl H."/>
            <person name="Dirks R.P."/>
            <person name="Guessner J."/>
            <person name="Wuertz S."/>
            <person name="Du K."/>
            <person name="Schartl M."/>
        </authorList>
    </citation>
    <scope>NUCLEOTIDE SEQUENCE</scope>
    <source>
        <strain evidence="2">STURGEONOMICS-FGT-2020</strain>
        <tissue evidence="2">Whole blood</tissue>
    </source>
</reference>
<dbReference type="AlphaFoldDB" id="A0AAD8CTJ3"/>
<evidence type="ECO:0000313" key="3">
    <source>
        <dbReference type="Proteomes" id="UP001230051"/>
    </source>
</evidence>
<feature type="non-terminal residue" evidence="2">
    <location>
        <position position="1"/>
    </location>
</feature>
<evidence type="ECO:0000256" key="1">
    <source>
        <dbReference type="SAM" id="MobiDB-lite"/>
    </source>
</evidence>